<keyword evidence="3" id="KW-0040">ANK repeat</keyword>
<proteinExistence type="predicted"/>
<feature type="compositionally biased region" description="Basic and acidic residues" evidence="4">
    <location>
        <begin position="480"/>
        <end position="490"/>
    </location>
</feature>
<dbReference type="InterPro" id="IPR036770">
    <property type="entry name" value="Ankyrin_rpt-contain_sf"/>
</dbReference>
<dbReference type="PROSITE" id="PS50088">
    <property type="entry name" value="ANK_REPEAT"/>
    <property type="match status" value="1"/>
</dbReference>
<evidence type="ECO:0000256" key="4">
    <source>
        <dbReference type="SAM" id="MobiDB-lite"/>
    </source>
</evidence>
<feature type="compositionally biased region" description="Polar residues" evidence="4">
    <location>
        <begin position="266"/>
        <end position="282"/>
    </location>
</feature>
<evidence type="ECO:0000313" key="6">
    <source>
        <dbReference type="EMBL" id="KAJ8655841.1"/>
    </source>
</evidence>
<feature type="compositionally biased region" description="Low complexity" evidence="4">
    <location>
        <begin position="437"/>
        <end position="451"/>
    </location>
</feature>
<evidence type="ECO:0000313" key="7">
    <source>
        <dbReference type="Proteomes" id="UP001234581"/>
    </source>
</evidence>
<evidence type="ECO:0000256" key="2">
    <source>
        <dbReference type="ARBA" id="ARBA00023306"/>
    </source>
</evidence>
<feature type="compositionally biased region" description="Polar residues" evidence="4">
    <location>
        <begin position="335"/>
        <end position="346"/>
    </location>
</feature>
<dbReference type="PROSITE" id="PS50003">
    <property type="entry name" value="PH_DOMAIN"/>
    <property type="match status" value="1"/>
</dbReference>
<protein>
    <recommendedName>
        <fullName evidence="5">PH domain-containing protein</fullName>
    </recommendedName>
</protein>
<feature type="compositionally biased region" description="Polar residues" evidence="4">
    <location>
        <begin position="357"/>
        <end position="371"/>
    </location>
</feature>
<feature type="compositionally biased region" description="Pro residues" evidence="4">
    <location>
        <begin position="289"/>
        <end position="309"/>
    </location>
</feature>
<dbReference type="GeneID" id="83215912"/>
<feature type="compositionally biased region" description="Acidic residues" evidence="4">
    <location>
        <begin position="324"/>
        <end position="333"/>
    </location>
</feature>
<dbReference type="SUPFAM" id="SSF48403">
    <property type="entry name" value="Ankyrin repeat"/>
    <property type="match status" value="1"/>
</dbReference>
<feature type="compositionally biased region" description="Basic and acidic residues" evidence="4">
    <location>
        <begin position="253"/>
        <end position="262"/>
    </location>
</feature>
<dbReference type="Gene3D" id="1.25.40.20">
    <property type="entry name" value="Ankyrin repeat-containing domain"/>
    <property type="match status" value="1"/>
</dbReference>
<evidence type="ECO:0000256" key="3">
    <source>
        <dbReference type="PROSITE-ProRule" id="PRU00023"/>
    </source>
</evidence>
<dbReference type="InterPro" id="IPR052007">
    <property type="entry name" value="Bud4"/>
</dbReference>
<dbReference type="PANTHER" id="PTHR36100">
    <property type="entry name" value="BUD SITE SELECTION PROTEIN 4"/>
    <property type="match status" value="1"/>
</dbReference>
<feature type="compositionally biased region" description="Basic and acidic residues" evidence="4">
    <location>
        <begin position="195"/>
        <end position="206"/>
    </location>
</feature>
<dbReference type="SMART" id="SM00233">
    <property type="entry name" value="PH"/>
    <property type="match status" value="1"/>
</dbReference>
<dbReference type="Proteomes" id="UP001234581">
    <property type="component" value="Unassembled WGS sequence"/>
</dbReference>
<dbReference type="InterPro" id="IPR002110">
    <property type="entry name" value="Ankyrin_rpt"/>
</dbReference>
<evidence type="ECO:0000256" key="1">
    <source>
        <dbReference type="ARBA" id="ARBA00022618"/>
    </source>
</evidence>
<dbReference type="SUPFAM" id="SSF50729">
    <property type="entry name" value="PH domain-like"/>
    <property type="match status" value="1"/>
</dbReference>
<feature type="repeat" description="ANK" evidence="3">
    <location>
        <begin position="122"/>
        <end position="154"/>
    </location>
</feature>
<dbReference type="Gene3D" id="2.30.29.30">
    <property type="entry name" value="Pleckstrin-homology domain (PH domain)/Phosphotyrosine-binding domain (PTB)"/>
    <property type="match status" value="1"/>
</dbReference>
<feature type="compositionally biased region" description="Polar residues" evidence="4">
    <location>
        <begin position="605"/>
        <end position="628"/>
    </location>
</feature>
<accession>A0AAD7V184</accession>
<feature type="compositionally biased region" description="Polar residues" evidence="4">
    <location>
        <begin position="491"/>
        <end position="500"/>
    </location>
</feature>
<feature type="region of interest" description="Disordered" evidence="4">
    <location>
        <begin position="163"/>
        <end position="672"/>
    </location>
</feature>
<dbReference type="EMBL" id="JARTCD010000045">
    <property type="protein sequence ID" value="KAJ8655841.1"/>
    <property type="molecule type" value="Genomic_DNA"/>
</dbReference>
<sequence length="1117" mass="125349">MGNGTPDSVVAKWTTAITDIDLEAVQQLLSSHGDDLLWQPLDKDAFINHRDIVAQLEQAQQLLGNDLDNMSAIPFLLLDLDENATSLKGEEHIMQRKRSELLQFLIKHTNPNDLNSHFWGSCHNTTLHLASFLGHTHMMDQLVQQGASMDINNDLGHSSTTIITATKKDSKSPRPKKSAERFKQQLDENSSSQDELLRHQTKRQQDIARLAKRSAVKNNPLFKKFEQSPSSSSSSLDTTTTTTTGRKSPRRLNVPEKVDLVRKNSKGISSLKNKSYVTSSVFRQGESPSPSPSRSPSPSIPPPPSPEPSQQPDTNTPSSAIVKEEEDNDDAATIEENQPQSSSITKETSKDEEIEQQNESSTGKEPTSPEQSPEDSKDVHSKDNDEKMKQEDDPRDIPTSSTADNDDDDDIIPVDNKDEDHDEEQPDTPTQANLHRSAASDSLKSAASLQSDKSEDSNVSKVSPSAEEQEEEEEQPSTMIEDKVPSDKNTARFSSDSNQLFEAPAAIAHDDNPRASMRSEMSDQFFDSYEEWIDTPQGRMSLTPPARMNNNDKRQSSSPLRQSIIAMIPTHEEEEKEGDDDDDDTTSQQGEAAPPKTSSEFDETSVASRTPPASFSPQQRRSMGTESIDTLPPLSIKGETGVEEEEQVPPLPVNEITTAAARTRASHQSDYGSIAVQSTSYYVALDKQSEERKEEEEPSHEEEQQQSASETDTIRYTEERINESTQQSQQQQGTEEYGNIALRTTSNYVTHRLSQHHHQKGEYEEFTSDYRPPSVKLELPEIKTQHPGQSTSAFGKLYIRIHSAQDILLPLPKLTSYVRCVVSDGEFEFMSRYELLGQKITFDYECIIDARPDMIITAALHVRPDPHVRPKTGLSKLLTSARKQRETIGGYVHPDDGAIGQTRFALGHMIQACNQKTYQASLDCFNSWYVRSSREQKRQQSMDEDILKVVGSMSMEMLYLPVTDPTLPIPKNLRECDLALRIRQWHDTCWHSGYLSIRVAGSKLWDRHYCRLIGSQLLGYASKTASSWTPRVQYDIADALRLVASSDQVIVTLVDVPDTRVFQEDTIIEETSRGYFRITFPDIHVDCVCDEPHESEAWVKMLKSMIGRVPLKVPFSL</sequence>
<dbReference type="PROSITE" id="PS50297">
    <property type="entry name" value="ANK_REP_REGION"/>
    <property type="match status" value="1"/>
</dbReference>
<keyword evidence="7" id="KW-1185">Reference proteome</keyword>
<feature type="compositionally biased region" description="Basic and acidic residues" evidence="4">
    <location>
        <begin position="374"/>
        <end position="396"/>
    </location>
</feature>
<feature type="compositionally biased region" description="Acidic residues" evidence="4">
    <location>
        <begin position="572"/>
        <end position="585"/>
    </location>
</feature>
<organism evidence="6 7">
    <name type="scientific">Lichtheimia ornata</name>
    <dbReference type="NCBI Taxonomy" id="688661"/>
    <lineage>
        <taxon>Eukaryota</taxon>
        <taxon>Fungi</taxon>
        <taxon>Fungi incertae sedis</taxon>
        <taxon>Mucoromycota</taxon>
        <taxon>Mucoromycotina</taxon>
        <taxon>Mucoromycetes</taxon>
        <taxon>Mucorales</taxon>
        <taxon>Lichtheimiaceae</taxon>
        <taxon>Lichtheimia</taxon>
    </lineage>
</organism>
<dbReference type="InterPro" id="IPR011993">
    <property type="entry name" value="PH-like_dom_sf"/>
</dbReference>
<reference evidence="6 7" key="1">
    <citation type="submission" date="2023-03" db="EMBL/GenBank/DDBJ databases">
        <title>Genome sequence of Lichtheimia ornata CBS 291.66.</title>
        <authorList>
            <person name="Mohabir J.T."/>
            <person name="Shea T.P."/>
            <person name="Kurbessoian T."/>
            <person name="Berby B."/>
            <person name="Fontaine J."/>
            <person name="Livny J."/>
            <person name="Gnirke A."/>
            <person name="Stajich J.E."/>
            <person name="Cuomo C.A."/>
        </authorList>
    </citation>
    <scope>NUCLEOTIDE SEQUENCE [LARGE SCALE GENOMIC DNA]</scope>
    <source>
        <strain evidence="6">CBS 291.66</strain>
    </source>
</reference>
<dbReference type="GO" id="GO:0051301">
    <property type="term" value="P:cell division"/>
    <property type="evidence" value="ECO:0007669"/>
    <property type="project" value="UniProtKB-KW"/>
</dbReference>
<feature type="region of interest" description="Disordered" evidence="4">
    <location>
        <begin position="686"/>
        <end position="712"/>
    </location>
</feature>
<dbReference type="RefSeq" id="XP_058340754.1">
    <property type="nucleotide sequence ID" value="XM_058488508.1"/>
</dbReference>
<dbReference type="PANTHER" id="PTHR36100:SF1">
    <property type="entry name" value="BUD SITE SELECTION PROTEIN 4"/>
    <property type="match status" value="1"/>
</dbReference>
<evidence type="ECO:0000259" key="5">
    <source>
        <dbReference type="PROSITE" id="PS50003"/>
    </source>
</evidence>
<keyword evidence="2" id="KW-0131">Cell cycle</keyword>
<dbReference type="InterPro" id="IPR001849">
    <property type="entry name" value="PH_domain"/>
</dbReference>
<feature type="compositionally biased region" description="Basic and acidic residues" evidence="4">
    <location>
        <begin position="166"/>
        <end position="186"/>
    </location>
</feature>
<keyword evidence="1" id="KW-0132">Cell division</keyword>
<dbReference type="AlphaFoldDB" id="A0AAD7V184"/>
<name>A0AAD7V184_9FUNG</name>
<feature type="domain" description="PH" evidence="5">
    <location>
        <begin position="988"/>
        <end position="1107"/>
    </location>
</feature>
<feature type="compositionally biased region" description="Polar residues" evidence="4">
    <location>
        <begin position="310"/>
        <end position="319"/>
    </location>
</feature>
<gene>
    <name evidence="6" type="ORF">O0I10_008505</name>
</gene>
<feature type="compositionally biased region" description="Low complexity" evidence="4">
    <location>
        <begin position="228"/>
        <end position="244"/>
    </location>
</feature>
<dbReference type="GO" id="GO:0005525">
    <property type="term" value="F:GTP binding"/>
    <property type="evidence" value="ECO:0007669"/>
    <property type="project" value="TreeGrafter"/>
</dbReference>
<comment type="caution">
    <text evidence="6">The sequence shown here is derived from an EMBL/GenBank/DDBJ whole genome shotgun (WGS) entry which is preliminary data.</text>
</comment>